<name>A0A2S5B5B6_9BASI</name>
<dbReference type="Gene3D" id="1.20.58.2130">
    <property type="match status" value="1"/>
</dbReference>
<keyword evidence="3" id="KW-1185">Reference proteome</keyword>
<gene>
    <name evidence="2" type="ORF">BMF94_4977</name>
</gene>
<dbReference type="OrthoDB" id="2527516at2759"/>
<feature type="region of interest" description="Disordered" evidence="1">
    <location>
        <begin position="146"/>
        <end position="173"/>
    </location>
</feature>
<protein>
    <submittedName>
        <fullName evidence="2">Uncharacterized protein</fullName>
    </submittedName>
</protein>
<dbReference type="Proteomes" id="UP000237144">
    <property type="component" value="Unassembled WGS sequence"/>
</dbReference>
<dbReference type="AlphaFoldDB" id="A0A2S5B5B6"/>
<sequence>MATETLIAKPRLIYALPTAPPIPFAARPSYPIRLVTRDLGEAYTAILWPDRLQTRTDELISLDSFARLLISVLHDKSPADADSLFRQHLLPLQAFDKRWRSEIPALVSDEEDEVLPAPADSAEALRVRQDYGRWVEAERLRLEEERRRRRRTGKKRADEQDGGPVDGQLLDQDDEPLRVRTDEWIESKELLETRLQALLLLGLLSLPVTFQPERPKKGKKKRTPELFAETLDAAMLLDFQTDRMQIWRVMQEVSELNVAEAVASGEETAREKEMKALAPQKDLVQEWWADIVEPNFRARVDTATLSHHRIKLFPASTSQADRLAQRLEPAPSPFKTRSLLSLEKSARKREAKAGERRVAESPTMKRLLRKPDAASARNAAETFKIPSAPSSRRTHAENEGVGGPLDATDAERPPRGVGNLDRSRPLPRGDSTAGATDVLKRRVVSLAKKPASRVNASRQAGSLPAHSAIHDDADASRVTNKRKRKSLSPEKLDPASQTGEGLFLVPNTPDKAPPGSAPFRNPFARASPAPSFAALGAAFRAGATEPVASLTPFRLPPPPARSRQERETLSPPTHAAAPPPRGQSMPDAGGEASAGEHLSTPKRANRMLVPDT</sequence>
<feature type="region of interest" description="Disordered" evidence="1">
    <location>
        <begin position="545"/>
        <end position="612"/>
    </location>
</feature>
<dbReference type="STRING" id="741276.A0A2S5B5B6"/>
<organism evidence="2 3">
    <name type="scientific">Rhodotorula taiwanensis</name>
    <dbReference type="NCBI Taxonomy" id="741276"/>
    <lineage>
        <taxon>Eukaryota</taxon>
        <taxon>Fungi</taxon>
        <taxon>Dikarya</taxon>
        <taxon>Basidiomycota</taxon>
        <taxon>Pucciniomycotina</taxon>
        <taxon>Microbotryomycetes</taxon>
        <taxon>Sporidiobolales</taxon>
        <taxon>Sporidiobolaceae</taxon>
        <taxon>Rhodotorula</taxon>
    </lineage>
</organism>
<evidence type="ECO:0000313" key="3">
    <source>
        <dbReference type="Proteomes" id="UP000237144"/>
    </source>
</evidence>
<accession>A0A2S5B5B6</accession>
<dbReference type="EMBL" id="PJQD01000063">
    <property type="protein sequence ID" value="POY71968.1"/>
    <property type="molecule type" value="Genomic_DNA"/>
</dbReference>
<comment type="caution">
    <text evidence="2">The sequence shown here is derived from an EMBL/GenBank/DDBJ whole genome shotgun (WGS) entry which is preliminary data.</text>
</comment>
<reference evidence="2 3" key="1">
    <citation type="journal article" date="2018" name="Front. Microbiol.">
        <title>Prospects for Fungal Bioremediation of Acidic Radioactive Waste Sites: Characterization and Genome Sequence of Rhodotorula taiwanensis MD1149.</title>
        <authorList>
            <person name="Tkavc R."/>
            <person name="Matrosova V.Y."/>
            <person name="Grichenko O.E."/>
            <person name="Gostincar C."/>
            <person name="Volpe R.P."/>
            <person name="Klimenkova P."/>
            <person name="Gaidamakova E.K."/>
            <person name="Zhou C.E."/>
            <person name="Stewart B.J."/>
            <person name="Lyman M.G."/>
            <person name="Malfatti S.A."/>
            <person name="Rubinfeld B."/>
            <person name="Courtot M."/>
            <person name="Singh J."/>
            <person name="Dalgard C.L."/>
            <person name="Hamilton T."/>
            <person name="Frey K.G."/>
            <person name="Gunde-Cimerman N."/>
            <person name="Dugan L."/>
            <person name="Daly M.J."/>
        </authorList>
    </citation>
    <scope>NUCLEOTIDE SEQUENCE [LARGE SCALE GENOMIC DNA]</scope>
    <source>
        <strain evidence="2 3">MD1149</strain>
    </source>
</reference>
<evidence type="ECO:0000256" key="1">
    <source>
        <dbReference type="SAM" id="MobiDB-lite"/>
    </source>
</evidence>
<feature type="region of interest" description="Disordered" evidence="1">
    <location>
        <begin position="327"/>
        <end position="524"/>
    </location>
</feature>
<evidence type="ECO:0000313" key="2">
    <source>
        <dbReference type="EMBL" id="POY71968.1"/>
    </source>
</evidence>
<proteinExistence type="predicted"/>